<accession>A0A8X6HFW5</accession>
<evidence type="ECO:0000259" key="17">
    <source>
        <dbReference type="SMART" id="SM00458"/>
    </source>
</evidence>
<evidence type="ECO:0000256" key="4">
    <source>
        <dbReference type="ARBA" id="ARBA00005680"/>
    </source>
</evidence>
<dbReference type="GO" id="GO:0004653">
    <property type="term" value="F:polypeptide N-acetylgalactosaminyltransferase activity"/>
    <property type="evidence" value="ECO:0007669"/>
    <property type="project" value="UniProtKB-ARBA"/>
</dbReference>
<comment type="cofactor">
    <cofactor evidence="1 16">
        <name>Mn(2+)</name>
        <dbReference type="ChEBI" id="CHEBI:29035"/>
    </cofactor>
</comment>
<dbReference type="GO" id="GO:0046872">
    <property type="term" value="F:metal ion binding"/>
    <property type="evidence" value="ECO:0007669"/>
    <property type="project" value="UniProtKB-KW"/>
</dbReference>
<dbReference type="InterPro" id="IPR000772">
    <property type="entry name" value="Ricin_B_lectin"/>
</dbReference>
<evidence type="ECO:0000256" key="14">
    <source>
        <dbReference type="ARBA" id="ARBA00023157"/>
    </source>
</evidence>
<dbReference type="GO" id="GO:0030246">
    <property type="term" value="F:carbohydrate binding"/>
    <property type="evidence" value="ECO:0007669"/>
    <property type="project" value="UniProtKB-KW"/>
</dbReference>
<evidence type="ECO:0000256" key="6">
    <source>
        <dbReference type="ARBA" id="ARBA00022679"/>
    </source>
</evidence>
<dbReference type="InterPro" id="IPR029044">
    <property type="entry name" value="Nucleotide-diphossugar_trans"/>
</dbReference>
<dbReference type="SMART" id="SM00458">
    <property type="entry name" value="RICIN"/>
    <property type="match status" value="1"/>
</dbReference>
<comment type="similarity">
    <text evidence="4 16">Belongs to the glycosyltransferase 2 family. GalNAc-T subfamily.</text>
</comment>
<comment type="pathway">
    <text evidence="3 16">Protein modification; protein glycosylation.</text>
</comment>
<dbReference type="SUPFAM" id="SSF53448">
    <property type="entry name" value="Nucleotide-diphospho-sugar transferases"/>
    <property type="match status" value="1"/>
</dbReference>
<dbReference type="PANTHER" id="PTHR11675:SF43">
    <property type="entry name" value="POLYPEPTIDE N-ACETYLGALACTOSAMINYLTRANSFERASE 1"/>
    <property type="match status" value="1"/>
</dbReference>
<feature type="domain" description="Ricin B lectin" evidence="17">
    <location>
        <begin position="510"/>
        <end position="643"/>
    </location>
</feature>
<feature type="transmembrane region" description="Helical" evidence="16">
    <location>
        <begin position="12"/>
        <end position="33"/>
    </location>
</feature>
<keyword evidence="15 16" id="KW-0464">Manganese</keyword>
<protein>
    <recommendedName>
        <fullName evidence="16">Polypeptide N-acetylgalactosaminyltransferase</fullName>
        <ecNumber evidence="16">2.4.1.-</ecNumber>
    </recommendedName>
    <alternativeName>
        <fullName evidence="16">Protein-UDP acetylgalactosaminyltransferase</fullName>
    </alternativeName>
</protein>
<evidence type="ECO:0000256" key="11">
    <source>
        <dbReference type="ARBA" id="ARBA00022989"/>
    </source>
</evidence>
<dbReference type="AlphaFoldDB" id="A0A8X6HFW5"/>
<dbReference type="Proteomes" id="UP000887116">
    <property type="component" value="Unassembled WGS sequence"/>
</dbReference>
<comment type="caution">
    <text evidence="18">The sequence shown here is derived from an EMBL/GenBank/DDBJ whole genome shotgun (WGS) entry which is preliminary data.</text>
</comment>
<evidence type="ECO:0000256" key="1">
    <source>
        <dbReference type="ARBA" id="ARBA00001936"/>
    </source>
</evidence>
<evidence type="ECO:0000256" key="3">
    <source>
        <dbReference type="ARBA" id="ARBA00004922"/>
    </source>
</evidence>
<dbReference type="InterPro" id="IPR001173">
    <property type="entry name" value="Glyco_trans_2-like"/>
</dbReference>
<evidence type="ECO:0000256" key="5">
    <source>
        <dbReference type="ARBA" id="ARBA00022676"/>
    </source>
</evidence>
<evidence type="ECO:0000313" key="18">
    <source>
        <dbReference type="EMBL" id="GFQ85839.1"/>
    </source>
</evidence>
<dbReference type="Gene3D" id="3.90.550.10">
    <property type="entry name" value="Spore Coat Polysaccharide Biosynthesis Protein SpsA, Chain A"/>
    <property type="match status" value="1"/>
</dbReference>
<dbReference type="PANTHER" id="PTHR11675">
    <property type="entry name" value="N-ACETYLGALACTOSAMINYLTRANSFERASE"/>
    <property type="match status" value="1"/>
</dbReference>
<dbReference type="OrthoDB" id="6414077at2759"/>
<name>A0A8X6HFW5_TRICU</name>
<comment type="subcellular location">
    <subcellularLocation>
        <location evidence="2 16">Golgi apparatus membrane</location>
        <topology evidence="2 16">Single-pass type II membrane protein</topology>
    </subcellularLocation>
</comment>
<evidence type="ECO:0000313" key="19">
    <source>
        <dbReference type="Proteomes" id="UP000887116"/>
    </source>
</evidence>
<dbReference type="CDD" id="cd02510">
    <property type="entry name" value="pp-GalNAc-T"/>
    <property type="match status" value="1"/>
</dbReference>
<evidence type="ECO:0000256" key="9">
    <source>
        <dbReference type="ARBA" id="ARBA00022734"/>
    </source>
</evidence>
<keyword evidence="11 16" id="KW-1133">Transmembrane helix</keyword>
<evidence type="ECO:0000256" key="10">
    <source>
        <dbReference type="ARBA" id="ARBA00022968"/>
    </source>
</evidence>
<dbReference type="GO" id="GO:0000139">
    <property type="term" value="C:Golgi membrane"/>
    <property type="evidence" value="ECO:0007669"/>
    <property type="project" value="UniProtKB-SubCell"/>
</dbReference>
<sequence>MAFVRFSRRRRFTFLRLFLILFASIGVLLWLYVRNLPDKQSVNSVYHPKEFPNSKDIYVKNKLNNNAYLKDPLKSNIFVSKRESIFRNPALLHKLKAKTTNIVPKQKLSKDDSHLISNQISIKESPDFHVPQLRVTPGLGENGEPVVLPKDEQILADKLFNEAAFNVYLSDRISPNRSVPDSRNPKCEYESYDHDLPTASVIIIFTNEIWSALIRTIHSVINRTPPHLLHEIILVDDFSEKDELKFYLKNYISQFFKPNLIKLIRFNKRQGLIRARLAGARLATGDVLVFLDSHCEANIQWLEPLLQRIKERKSAVVCPIIDVIDDKTFEYYATNLEYFQIGGFTWNGHFTWIEISEEEERRRKSEIGPTRTPTMAGGLFAIDRTYFWEGGSYDSGMEIWGGENLEMSFRVWMCGGTLEIIPCSHVGHVFRSFHPYKFPGNKDTHGINTVRTVEVWMDDYKKYFYYHRPDLKNTDYGDISERLQLKKQLKCKSFQWYLDNIYPEKFIFDKSVIAYGSLRNPLSHLCLDTLNRDEDKSEPIGYFHCKPQSEIVINQLLSYTKKRELRIEENCAEINSGFEGQTELTIMMNKCNDGENQKWTHKKGGIVKHEQSGMCLDARKKKAGDDAVVKECYGGHLQVWWFENYEHPVVHVEDIVP</sequence>
<keyword evidence="7 16" id="KW-0812">Transmembrane</keyword>
<keyword evidence="6 16" id="KW-0808">Transferase</keyword>
<keyword evidence="8" id="KW-0479">Metal-binding</keyword>
<dbReference type="GO" id="GO:0006493">
    <property type="term" value="P:protein O-linked glycosylation"/>
    <property type="evidence" value="ECO:0007669"/>
    <property type="project" value="TreeGrafter"/>
</dbReference>
<gene>
    <name evidence="18" type="primary">Pgant1</name>
    <name evidence="18" type="ORF">TNCT_396841</name>
</gene>
<evidence type="ECO:0000256" key="13">
    <source>
        <dbReference type="ARBA" id="ARBA00023136"/>
    </source>
</evidence>
<proteinExistence type="inferred from homology"/>
<keyword evidence="9 16" id="KW-0430">Lectin</keyword>
<dbReference type="InterPro" id="IPR045885">
    <property type="entry name" value="GalNAc-T"/>
</dbReference>
<dbReference type="EMBL" id="BMAO01032936">
    <property type="protein sequence ID" value="GFQ85839.1"/>
    <property type="molecule type" value="Genomic_DNA"/>
</dbReference>
<organism evidence="18 19">
    <name type="scientific">Trichonephila clavata</name>
    <name type="common">Joro spider</name>
    <name type="synonym">Nephila clavata</name>
    <dbReference type="NCBI Taxonomy" id="2740835"/>
    <lineage>
        <taxon>Eukaryota</taxon>
        <taxon>Metazoa</taxon>
        <taxon>Ecdysozoa</taxon>
        <taxon>Arthropoda</taxon>
        <taxon>Chelicerata</taxon>
        <taxon>Arachnida</taxon>
        <taxon>Araneae</taxon>
        <taxon>Araneomorphae</taxon>
        <taxon>Entelegynae</taxon>
        <taxon>Araneoidea</taxon>
        <taxon>Nephilidae</taxon>
        <taxon>Trichonephila</taxon>
    </lineage>
</organism>
<evidence type="ECO:0000256" key="7">
    <source>
        <dbReference type="ARBA" id="ARBA00022692"/>
    </source>
</evidence>
<keyword evidence="10" id="KW-0735">Signal-anchor</keyword>
<keyword evidence="12 16" id="KW-0333">Golgi apparatus</keyword>
<evidence type="ECO:0000256" key="8">
    <source>
        <dbReference type="ARBA" id="ARBA00022723"/>
    </source>
</evidence>
<keyword evidence="5 16" id="KW-0328">Glycosyltransferase</keyword>
<dbReference type="PROSITE" id="PS50231">
    <property type="entry name" value="RICIN_B_LECTIN"/>
    <property type="match status" value="1"/>
</dbReference>
<keyword evidence="19" id="KW-1185">Reference proteome</keyword>
<dbReference type="CDD" id="cd23459">
    <property type="entry name" value="beta-trefoil_Ricin_Pgant1-like"/>
    <property type="match status" value="1"/>
</dbReference>
<evidence type="ECO:0000256" key="16">
    <source>
        <dbReference type="RuleBase" id="RU361242"/>
    </source>
</evidence>
<dbReference type="InterPro" id="IPR035992">
    <property type="entry name" value="Ricin_B-like_lectins"/>
</dbReference>
<reference evidence="18" key="1">
    <citation type="submission" date="2020-07" db="EMBL/GenBank/DDBJ databases">
        <title>Multicomponent nature underlies the extraordinary mechanical properties of spider dragline silk.</title>
        <authorList>
            <person name="Kono N."/>
            <person name="Nakamura H."/>
            <person name="Mori M."/>
            <person name="Yoshida Y."/>
            <person name="Ohtoshi R."/>
            <person name="Malay A.D."/>
            <person name="Moran D.A.P."/>
            <person name="Tomita M."/>
            <person name="Numata K."/>
            <person name="Arakawa K."/>
        </authorList>
    </citation>
    <scope>NUCLEOTIDE SEQUENCE</scope>
</reference>
<dbReference type="EC" id="2.4.1.-" evidence="16"/>
<dbReference type="SUPFAM" id="SSF50370">
    <property type="entry name" value="Ricin B-like lectins"/>
    <property type="match status" value="1"/>
</dbReference>
<keyword evidence="14 16" id="KW-1015">Disulfide bond</keyword>
<dbReference type="FunFam" id="3.90.550.10:FF:000021">
    <property type="entry name" value="Polypeptide N-acetylgalactosaminyltransferase"/>
    <property type="match status" value="1"/>
</dbReference>
<evidence type="ECO:0000256" key="12">
    <source>
        <dbReference type="ARBA" id="ARBA00023034"/>
    </source>
</evidence>
<evidence type="ECO:0000256" key="15">
    <source>
        <dbReference type="ARBA" id="ARBA00023211"/>
    </source>
</evidence>
<dbReference type="Pfam" id="PF00652">
    <property type="entry name" value="Ricin_B_lectin"/>
    <property type="match status" value="1"/>
</dbReference>
<dbReference type="Pfam" id="PF00535">
    <property type="entry name" value="Glycos_transf_2"/>
    <property type="match status" value="1"/>
</dbReference>
<evidence type="ECO:0000256" key="2">
    <source>
        <dbReference type="ARBA" id="ARBA00004323"/>
    </source>
</evidence>
<keyword evidence="13 16" id="KW-0472">Membrane</keyword>
<dbReference type="Gene3D" id="2.80.10.50">
    <property type="match status" value="1"/>
</dbReference>